<keyword evidence="4 6" id="KW-1133">Transmembrane helix</keyword>
<sequence length="374" mass="40452">MTAGSLDQAESPCSALERRRAMLKLDLTILPIMTLYCLFSFMDRSSIANARIAGLQDDLGLTDHQYKICVSILNVAHMISALPSNLLLRKIGPHILLPAFVTSWGVVVTAQGFVSSYAGLVVIRVLLGIFEGPMVSGVVLYLSGFYSRQELSLRIATFISAASLSGAFSGLFAAALVQLHGVGGRPGWAWIFIVEGILTILIGIFGFYIIPETPEDSRFLAAGLINFLPSIVNQLGFSPTTSQLLTVGPYAVACIVTLISAFLSDRHKIRSIPIIILSGIAAIGFAIYLTSHNRHLSYASLFFIVTGCFATNPMLSSWIANNSEPHYRRATTIALAQVLGVSGGILSIWRFPTRDGPRYTKIISPICHCLRIGS</sequence>
<gene>
    <name evidence="8" type="ORF">CVT24_003587</name>
</gene>
<dbReference type="FunCoup" id="A0A409WMP9">
    <property type="interactions" value="70"/>
</dbReference>
<dbReference type="InParanoid" id="A0A409WMP9"/>
<accession>A0A409WMP9</accession>
<evidence type="ECO:0000256" key="4">
    <source>
        <dbReference type="ARBA" id="ARBA00022989"/>
    </source>
</evidence>
<dbReference type="Gene3D" id="1.20.1250.20">
    <property type="entry name" value="MFS general substrate transporter like domains"/>
    <property type="match status" value="2"/>
</dbReference>
<feature type="transmembrane region" description="Helical" evidence="6">
    <location>
        <begin position="21"/>
        <end position="42"/>
    </location>
</feature>
<dbReference type="EMBL" id="NHTK01005397">
    <property type="protein sequence ID" value="PPQ79807.1"/>
    <property type="molecule type" value="Genomic_DNA"/>
</dbReference>
<dbReference type="GO" id="GO:0016020">
    <property type="term" value="C:membrane"/>
    <property type="evidence" value="ECO:0007669"/>
    <property type="project" value="UniProtKB-SubCell"/>
</dbReference>
<dbReference type="Pfam" id="PF07690">
    <property type="entry name" value="MFS_1"/>
    <property type="match status" value="2"/>
</dbReference>
<dbReference type="FunFam" id="1.20.1250.20:FF:000057">
    <property type="entry name" value="MFS general substrate transporter"/>
    <property type="match status" value="1"/>
</dbReference>
<dbReference type="STRING" id="181874.A0A409WMP9"/>
<evidence type="ECO:0000256" key="6">
    <source>
        <dbReference type="SAM" id="Phobius"/>
    </source>
</evidence>
<feature type="transmembrane region" description="Helical" evidence="6">
    <location>
        <begin position="95"/>
        <end position="114"/>
    </location>
</feature>
<evidence type="ECO:0000256" key="1">
    <source>
        <dbReference type="ARBA" id="ARBA00004141"/>
    </source>
</evidence>
<comment type="subcellular location">
    <subcellularLocation>
        <location evidence="1">Membrane</location>
        <topology evidence="1">Multi-pass membrane protein</topology>
    </subcellularLocation>
</comment>
<dbReference type="OrthoDB" id="2985014at2759"/>
<feature type="transmembrane region" description="Helical" evidence="6">
    <location>
        <begin position="155"/>
        <end position="176"/>
    </location>
</feature>
<dbReference type="Proteomes" id="UP000284842">
    <property type="component" value="Unassembled WGS sequence"/>
</dbReference>
<dbReference type="PANTHER" id="PTHR43791:SF85">
    <property type="entry name" value="TRANSPORTER, PUTATIVE (AFU_ORTHOLOGUE AFUA_6G00710)-RELATED"/>
    <property type="match status" value="1"/>
</dbReference>
<feature type="transmembrane region" description="Helical" evidence="6">
    <location>
        <begin position="332"/>
        <end position="351"/>
    </location>
</feature>
<dbReference type="PROSITE" id="PS50850">
    <property type="entry name" value="MFS"/>
    <property type="match status" value="1"/>
</dbReference>
<feature type="transmembrane region" description="Helical" evidence="6">
    <location>
        <begin position="296"/>
        <end position="320"/>
    </location>
</feature>
<evidence type="ECO:0000256" key="2">
    <source>
        <dbReference type="ARBA" id="ARBA00022448"/>
    </source>
</evidence>
<keyword evidence="9" id="KW-1185">Reference proteome</keyword>
<dbReference type="InterPro" id="IPR020846">
    <property type="entry name" value="MFS_dom"/>
</dbReference>
<comment type="caution">
    <text evidence="8">The sequence shown here is derived from an EMBL/GenBank/DDBJ whole genome shotgun (WGS) entry which is preliminary data.</text>
</comment>
<feature type="transmembrane region" description="Helical" evidence="6">
    <location>
        <begin position="271"/>
        <end position="290"/>
    </location>
</feature>
<dbReference type="FunFam" id="1.20.1250.20:FF:000013">
    <property type="entry name" value="MFS general substrate transporter"/>
    <property type="match status" value="1"/>
</dbReference>
<keyword evidence="5 6" id="KW-0472">Membrane</keyword>
<dbReference type="AlphaFoldDB" id="A0A409WMP9"/>
<proteinExistence type="predicted"/>
<evidence type="ECO:0000256" key="5">
    <source>
        <dbReference type="ARBA" id="ARBA00023136"/>
    </source>
</evidence>
<protein>
    <recommendedName>
        <fullName evidence="7">Major facilitator superfamily (MFS) profile domain-containing protein</fullName>
    </recommendedName>
</protein>
<reference evidence="8 9" key="1">
    <citation type="journal article" date="2018" name="Evol. Lett.">
        <title>Horizontal gene cluster transfer increased hallucinogenic mushroom diversity.</title>
        <authorList>
            <person name="Reynolds H.T."/>
            <person name="Vijayakumar V."/>
            <person name="Gluck-Thaler E."/>
            <person name="Korotkin H.B."/>
            <person name="Matheny P.B."/>
            <person name="Slot J.C."/>
        </authorList>
    </citation>
    <scope>NUCLEOTIDE SEQUENCE [LARGE SCALE GENOMIC DNA]</scope>
    <source>
        <strain evidence="8 9">2629</strain>
    </source>
</reference>
<feature type="transmembrane region" description="Helical" evidence="6">
    <location>
        <begin position="120"/>
        <end position="143"/>
    </location>
</feature>
<dbReference type="PANTHER" id="PTHR43791">
    <property type="entry name" value="PERMEASE-RELATED"/>
    <property type="match status" value="1"/>
</dbReference>
<evidence type="ECO:0000256" key="3">
    <source>
        <dbReference type="ARBA" id="ARBA00022692"/>
    </source>
</evidence>
<dbReference type="InterPro" id="IPR036259">
    <property type="entry name" value="MFS_trans_sf"/>
</dbReference>
<dbReference type="InterPro" id="IPR011701">
    <property type="entry name" value="MFS"/>
</dbReference>
<dbReference type="GO" id="GO:0022857">
    <property type="term" value="F:transmembrane transporter activity"/>
    <property type="evidence" value="ECO:0007669"/>
    <property type="project" value="InterPro"/>
</dbReference>
<keyword evidence="3 6" id="KW-0812">Transmembrane</keyword>
<dbReference type="SUPFAM" id="SSF103473">
    <property type="entry name" value="MFS general substrate transporter"/>
    <property type="match status" value="1"/>
</dbReference>
<feature type="transmembrane region" description="Helical" evidence="6">
    <location>
        <begin position="243"/>
        <end position="264"/>
    </location>
</feature>
<feature type="domain" description="Major facilitator superfamily (MFS) profile" evidence="7">
    <location>
        <begin position="29"/>
        <end position="374"/>
    </location>
</feature>
<evidence type="ECO:0000313" key="8">
    <source>
        <dbReference type="EMBL" id="PPQ79807.1"/>
    </source>
</evidence>
<organism evidence="8 9">
    <name type="scientific">Panaeolus cyanescens</name>
    <dbReference type="NCBI Taxonomy" id="181874"/>
    <lineage>
        <taxon>Eukaryota</taxon>
        <taxon>Fungi</taxon>
        <taxon>Dikarya</taxon>
        <taxon>Basidiomycota</taxon>
        <taxon>Agaricomycotina</taxon>
        <taxon>Agaricomycetes</taxon>
        <taxon>Agaricomycetidae</taxon>
        <taxon>Agaricales</taxon>
        <taxon>Agaricineae</taxon>
        <taxon>Galeropsidaceae</taxon>
        <taxon>Panaeolus</taxon>
    </lineage>
</organism>
<evidence type="ECO:0000313" key="9">
    <source>
        <dbReference type="Proteomes" id="UP000284842"/>
    </source>
</evidence>
<feature type="transmembrane region" description="Helical" evidence="6">
    <location>
        <begin position="188"/>
        <end position="210"/>
    </location>
</feature>
<name>A0A409WMP9_9AGAR</name>
<evidence type="ECO:0000259" key="7">
    <source>
        <dbReference type="PROSITE" id="PS50850"/>
    </source>
</evidence>
<keyword evidence="2" id="KW-0813">Transport</keyword>